<evidence type="ECO:0000313" key="1">
    <source>
        <dbReference type="EMBL" id="GAA1555560.1"/>
    </source>
</evidence>
<comment type="caution">
    <text evidence="1">The sequence shown here is derived from an EMBL/GenBank/DDBJ whole genome shotgun (WGS) entry which is preliminary data.</text>
</comment>
<accession>A0ABP4N791</accession>
<evidence type="ECO:0000313" key="2">
    <source>
        <dbReference type="Proteomes" id="UP001500363"/>
    </source>
</evidence>
<name>A0ABP4N791_9ACTN</name>
<protein>
    <recommendedName>
        <fullName evidence="3">2'-5' RNA ligase superfamily protein</fullName>
    </recommendedName>
</protein>
<gene>
    <name evidence="1" type="ORF">GCM10009741_70040</name>
</gene>
<dbReference type="EMBL" id="BAAANC010000004">
    <property type="protein sequence ID" value="GAA1555560.1"/>
    <property type="molecule type" value="Genomic_DNA"/>
</dbReference>
<dbReference type="RefSeq" id="WP_344182005.1">
    <property type="nucleotide sequence ID" value="NZ_BAAANC010000004.1"/>
</dbReference>
<proteinExistence type="predicted"/>
<sequence length="237" mass="25983">MNTFDRLFATAGPLIAAGRHNVEIPLVENGNRWPVSAAFTVDPADPVAHRLDALTREAASIAGPGHFQTGQLGSAHLTIRALERYREQVTPADPVVQRYTTALRSAASQVAPVRFTLTGLILTRGTVMVCAQPLDDHADHLQKLYAEALGPDAWLEADSPRDIWYINLLHFAAPIPSPTALLTWATTHRNHPIGDLTITTADLVRFHHEEGVRPHRRPETLVSVQLGQPTVPRPRPA</sequence>
<reference evidence="2" key="1">
    <citation type="journal article" date="2019" name="Int. J. Syst. Evol. Microbiol.">
        <title>The Global Catalogue of Microorganisms (GCM) 10K type strain sequencing project: providing services to taxonomists for standard genome sequencing and annotation.</title>
        <authorList>
            <consortium name="The Broad Institute Genomics Platform"/>
            <consortium name="The Broad Institute Genome Sequencing Center for Infectious Disease"/>
            <person name="Wu L."/>
            <person name="Ma J."/>
        </authorList>
    </citation>
    <scope>NUCLEOTIDE SEQUENCE [LARGE SCALE GENOMIC DNA]</scope>
    <source>
        <strain evidence="2">JCM 14303</strain>
    </source>
</reference>
<dbReference type="Proteomes" id="UP001500363">
    <property type="component" value="Unassembled WGS sequence"/>
</dbReference>
<evidence type="ECO:0008006" key="3">
    <source>
        <dbReference type="Google" id="ProtNLM"/>
    </source>
</evidence>
<organism evidence="1 2">
    <name type="scientific">Kribbella lupini</name>
    <dbReference type="NCBI Taxonomy" id="291602"/>
    <lineage>
        <taxon>Bacteria</taxon>
        <taxon>Bacillati</taxon>
        <taxon>Actinomycetota</taxon>
        <taxon>Actinomycetes</taxon>
        <taxon>Propionibacteriales</taxon>
        <taxon>Kribbellaceae</taxon>
        <taxon>Kribbella</taxon>
    </lineage>
</organism>
<keyword evidence="2" id="KW-1185">Reference proteome</keyword>